<gene>
    <name evidence="1" type="ORF">METZ01_LOCUS495302</name>
</gene>
<dbReference type="AlphaFoldDB" id="A0A383DF12"/>
<sequence length="236" mass="26676">LPTLNELMRSLIGWNAVVDAEERDRVTRELGAFLQNDALTASDLDQTERREALIDELVNRHPLAGVLVRNRKSEIGGFMGREAVQHGVKMLEEERKLYTDIESYLRFTYSWASEDGSRNAIGFLMVTYFKMLASSPAAIFASIGRRIEKLKEKLQASEAHKAVSFDEETLRDLGDEADEKVLNDILSAFEVEHLERDIAELALLHGRLASVEDSKLDEFLKVVGNIRSNEPETKIV</sequence>
<feature type="non-terminal residue" evidence="1">
    <location>
        <position position="1"/>
    </location>
</feature>
<dbReference type="EMBL" id="UINC01216350">
    <property type="protein sequence ID" value="SVE42448.1"/>
    <property type="molecule type" value="Genomic_DNA"/>
</dbReference>
<proteinExistence type="predicted"/>
<evidence type="ECO:0000313" key="1">
    <source>
        <dbReference type="EMBL" id="SVE42448.1"/>
    </source>
</evidence>
<name>A0A383DF12_9ZZZZ</name>
<reference evidence="1" key="1">
    <citation type="submission" date="2018-05" db="EMBL/GenBank/DDBJ databases">
        <authorList>
            <person name="Lanie J.A."/>
            <person name="Ng W.-L."/>
            <person name="Kazmierczak K.M."/>
            <person name="Andrzejewski T.M."/>
            <person name="Davidsen T.M."/>
            <person name="Wayne K.J."/>
            <person name="Tettelin H."/>
            <person name="Glass J.I."/>
            <person name="Rusch D."/>
            <person name="Podicherti R."/>
            <person name="Tsui H.-C.T."/>
            <person name="Winkler M.E."/>
        </authorList>
    </citation>
    <scope>NUCLEOTIDE SEQUENCE</scope>
</reference>
<feature type="non-terminal residue" evidence="1">
    <location>
        <position position="236"/>
    </location>
</feature>
<protein>
    <submittedName>
        <fullName evidence="1">Uncharacterized protein</fullName>
    </submittedName>
</protein>
<organism evidence="1">
    <name type="scientific">marine metagenome</name>
    <dbReference type="NCBI Taxonomy" id="408172"/>
    <lineage>
        <taxon>unclassified sequences</taxon>
        <taxon>metagenomes</taxon>
        <taxon>ecological metagenomes</taxon>
    </lineage>
</organism>
<accession>A0A383DF12</accession>